<dbReference type="EMBL" id="BART01025998">
    <property type="protein sequence ID" value="GAG91802.1"/>
    <property type="molecule type" value="Genomic_DNA"/>
</dbReference>
<gene>
    <name evidence="1" type="ORF">S01H4_46507</name>
</gene>
<protein>
    <submittedName>
        <fullName evidence="1">Uncharacterized protein</fullName>
    </submittedName>
</protein>
<proteinExistence type="predicted"/>
<feature type="non-terminal residue" evidence="1">
    <location>
        <position position="1"/>
    </location>
</feature>
<organism evidence="1">
    <name type="scientific">marine sediment metagenome</name>
    <dbReference type="NCBI Taxonomy" id="412755"/>
    <lineage>
        <taxon>unclassified sequences</taxon>
        <taxon>metagenomes</taxon>
        <taxon>ecological metagenomes</taxon>
    </lineage>
</organism>
<accession>X1CFB5</accession>
<sequence>APDIYIGTADDPYMFGPFMSGVVVKFTDAPGAEPQMKKIGSTNGQADAVKWHITLPGDPLVTVVDDSGNITTCTSCLVPPSPM</sequence>
<evidence type="ECO:0000313" key="1">
    <source>
        <dbReference type="EMBL" id="GAG91802.1"/>
    </source>
</evidence>
<name>X1CFB5_9ZZZZ</name>
<reference evidence="1" key="1">
    <citation type="journal article" date="2014" name="Front. Microbiol.">
        <title>High frequency of phylogenetically diverse reductive dehalogenase-homologous genes in deep subseafloor sedimentary metagenomes.</title>
        <authorList>
            <person name="Kawai M."/>
            <person name="Futagami T."/>
            <person name="Toyoda A."/>
            <person name="Takaki Y."/>
            <person name="Nishi S."/>
            <person name="Hori S."/>
            <person name="Arai W."/>
            <person name="Tsubouchi T."/>
            <person name="Morono Y."/>
            <person name="Uchiyama I."/>
            <person name="Ito T."/>
            <person name="Fujiyama A."/>
            <person name="Inagaki F."/>
            <person name="Takami H."/>
        </authorList>
    </citation>
    <scope>NUCLEOTIDE SEQUENCE</scope>
    <source>
        <strain evidence="1">Expedition CK06-06</strain>
    </source>
</reference>
<comment type="caution">
    <text evidence="1">The sequence shown here is derived from an EMBL/GenBank/DDBJ whole genome shotgun (WGS) entry which is preliminary data.</text>
</comment>
<dbReference type="AlphaFoldDB" id="X1CFB5"/>